<feature type="domain" description="Response regulatory" evidence="2">
    <location>
        <begin position="8"/>
        <end position="129"/>
    </location>
</feature>
<dbReference type="Proteomes" id="UP000235916">
    <property type="component" value="Unassembled WGS sequence"/>
</dbReference>
<dbReference type="SMART" id="SM00448">
    <property type="entry name" value="REC"/>
    <property type="match status" value="1"/>
</dbReference>
<dbReference type="InterPro" id="IPR052893">
    <property type="entry name" value="TCS_response_regulator"/>
</dbReference>
<comment type="caution">
    <text evidence="3">The sequence shown here is derived from an EMBL/GenBank/DDBJ whole genome shotgun (WGS) entry which is preliminary data.</text>
</comment>
<keyword evidence="4" id="KW-1185">Reference proteome</keyword>
<proteinExistence type="predicted"/>
<dbReference type="OrthoDB" id="9179585at2"/>
<accession>A0A2N8KZ43</accession>
<dbReference type="EMBL" id="POSP01000003">
    <property type="protein sequence ID" value="PND38728.1"/>
    <property type="molecule type" value="Genomic_DNA"/>
</dbReference>
<evidence type="ECO:0000256" key="1">
    <source>
        <dbReference type="PROSITE-ProRule" id="PRU00169"/>
    </source>
</evidence>
<dbReference type="RefSeq" id="WP_102768646.1">
    <property type="nucleotide sequence ID" value="NZ_POSP01000003.1"/>
</dbReference>
<evidence type="ECO:0000313" key="3">
    <source>
        <dbReference type="EMBL" id="PND38728.1"/>
    </source>
</evidence>
<name>A0A2N8KZ43_9BURK</name>
<dbReference type="SUPFAM" id="SSF52172">
    <property type="entry name" value="CheY-like"/>
    <property type="match status" value="1"/>
</dbReference>
<evidence type="ECO:0000313" key="4">
    <source>
        <dbReference type="Proteomes" id="UP000235916"/>
    </source>
</evidence>
<dbReference type="InterPro" id="IPR001789">
    <property type="entry name" value="Sig_transdc_resp-reg_receiver"/>
</dbReference>
<reference evidence="3 4" key="1">
    <citation type="submission" date="2018-01" db="EMBL/GenBank/DDBJ databases">
        <title>Draft genome sequence of Paucibacter aquatile CR182 isolated from freshwater of the Nakdong River.</title>
        <authorList>
            <person name="Choi A."/>
            <person name="Chung E.J."/>
        </authorList>
    </citation>
    <scope>NUCLEOTIDE SEQUENCE [LARGE SCALE GENOMIC DNA]</scope>
    <source>
        <strain evidence="3 4">CR182</strain>
    </source>
</reference>
<keyword evidence="1" id="KW-0597">Phosphoprotein</keyword>
<protein>
    <recommendedName>
        <fullName evidence="2">Response regulatory domain-containing protein</fullName>
    </recommendedName>
</protein>
<dbReference type="PANTHER" id="PTHR44520">
    <property type="entry name" value="RESPONSE REGULATOR RCP1-RELATED"/>
    <property type="match status" value="1"/>
</dbReference>
<evidence type="ECO:0000259" key="2">
    <source>
        <dbReference type="PROSITE" id="PS50110"/>
    </source>
</evidence>
<dbReference type="Pfam" id="PF00072">
    <property type="entry name" value="Response_reg"/>
    <property type="match status" value="1"/>
</dbReference>
<dbReference type="GO" id="GO:0000160">
    <property type="term" value="P:phosphorelay signal transduction system"/>
    <property type="evidence" value="ECO:0007669"/>
    <property type="project" value="InterPro"/>
</dbReference>
<dbReference type="InterPro" id="IPR011006">
    <property type="entry name" value="CheY-like_superfamily"/>
</dbReference>
<dbReference type="PROSITE" id="PS50110">
    <property type="entry name" value="RESPONSE_REGULATORY"/>
    <property type="match status" value="1"/>
</dbReference>
<gene>
    <name evidence="3" type="ORF">C1O66_15155</name>
</gene>
<organism evidence="3 4">
    <name type="scientific">Kinneretia aquatilis</name>
    <dbReference type="NCBI Taxonomy" id="2070761"/>
    <lineage>
        <taxon>Bacteria</taxon>
        <taxon>Pseudomonadati</taxon>
        <taxon>Pseudomonadota</taxon>
        <taxon>Betaproteobacteria</taxon>
        <taxon>Burkholderiales</taxon>
        <taxon>Sphaerotilaceae</taxon>
        <taxon>Roseateles</taxon>
    </lineage>
</organism>
<feature type="modified residue" description="4-aspartylphosphate" evidence="1">
    <location>
        <position position="62"/>
    </location>
</feature>
<dbReference type="Gene3D" id="3.40.50.2300">
    <property type="match status" value="1"/>
</dbReference>
<dbReference type="AlphaFoldDB" id="A0A2N8KZ43"/>
<dbReference type="PANTHER" id="PTHR44520:SF2">
    <property type="entry name" value="RESPONSE REGULATOR RCP1"/>
    <property type="match status" value="1"/>
</dbReference>
<sequence length="134" mass="14662">MSPAASLQVLYVEDDRINIVLMEEVFRRLPGWNLHCAEDGEQALALLAERAPEALPDLLLIDMNLPDMSGLSLIEALRADQRLAPLPCVALSADDHASQVEAARAAGFSDYWVKPIDVLRLSEALQATAARLSR</sequence>